<evidence type="ECO:0000256" key="4">
    <source>
        <dbReference type="ARBA" id="ARBA00022741"/>
    </source>
</evidence>
<evidence type="ECO:0000259" key="12">
    <source>
        <dbReference type="Pfam" id="PF13807"/>
    </source>
</evidence>
<accession>A0ABP8MHN3</accession>
<dbReference type="Pfam" id="PF13614">
    <property type="entry name" value="AAA_31"/>
    <property type="match status" value="1"/>
</dbReference>
<evidence type="ECO:0000256" key="2">
    <source>
        <dbReference type="ARBA" id="ARBA00011903"/>
    </source>
</evidence>
<dbReference type="EMBL" id="BAABHD010000012">
    <property type="protein sequence ID" value="GAA4450631.1"/>
    <property type="molecule type" value="Genomic_DNA"/>
</dbReference>
<keyword evidence="6" id="KW-0067">ATP-binding</keyword>
<evidence type="ECO:0000256" key="9">
    <source>
        <dbReference type="SAM" id="Coils"/>
    </source>
</evidence>
<dbReference type="EC" id="2.7.10.2" evidence="2"/>
<comment type="caution">
    <text evidence="13">The sequence shown here is derived from an EMBL/GenBank/DDBJ whole genome shotgun (WGS) entry which is preliminary data.</text>
</comment>
<keyword evidence="10" id="KW-1133">Transmembrane helix</keyword>
<sequence>MAEGEVIYSQSEKNDFKRFLYKYLRYWYLFVISIALFLTLAFVLLRMSTPQYLISSSILIRDIDKGPDFQSGDPVFKDLDIFNAATSIENEIEALKSITLMQRVLTELSLQTSYYVDAFLSKREIYGSELPIRVRISRINNAAYKQKVKIVIKNSNEFEWQDGALTTHTCRFGESVVRPYGTFTVLVASAVLRNQPQVIHVVFHDLRDLALDYQEKLTVAQVNKKANVLTVSMLSPVPEKGKAIVNKLIDEYNTESKEDRNLLAMNTINFIDERLRDLTGELSDIERSVEQFKRRNQVTDVRSEATAYLEESRNYSNQLSNLNIQLDVAESLERYLSQQQDQFELVPSNLRIDDPTLVDLITRFNELQLQRERLLRTAEPANPLVININQQLANLRLNILENLSTIKRGLIVTRDNLANKAGGFRSRISQIPEIERQLNAINRQEGVKRDLYVYLLQKREESALSLAATGSNTRVIDPAIASKTPVQPKKPVFFGVAFVLGLVLPLGFIMVRDFLSDKVQRKKDITKSTSVPVLGEISHFGKKGYLAVSKGIQTPHMEQFRLLRSNLDFAAPQHANQVILVTSSMPGEGKTFVGINLAVSLSFAGRSVVLVDFDLRQPGIINGLGLNSGPGVSDFVNRKDLAADAVIGSTSAAPDLAVIGAGSLPDDPTEFMMSPRVSQLITELRERFDHIIIDTAPMGQVADAYSLAPFIDVTIFVVRYNFTPKAQIDNINEIVDNKKLNQPMIVLNDARRENSYALKQRYAMNKYNKKKRV</sequence>
<evidence type="ECO:0000256" key="8">
    <source>
        <dbReference type="ARBA" id="ARBA00051245"/>
    </source>
</evidence>
<dbReference type="RefSeq" id="WP_345241494.1">
    <property type="nucleotide sequence ID" value="NZ_BAABHD010000012.1"/>
</dbReference>
<evidence type="ECO:0000259" key="11">
    <source>
        <dbReference type="Pfam" id="PF13614"/>
    </source>
</evidence>
<comment type="similarity">
    <text evidence="1">Belongs to the CpsD/CapB family.</text>
</comment>
<evidence type="ECO:0000256" key="7">
    <source>
        <dbReference type="ARBA" id="ARBA00023137"/>
    </source>
</evidence>
<keyword evidence="9" id="KW-0175">Coiled coil</keyword>
<dbReference type="Pfam" id="PF13807">
    <property type="entry name" value="GNVR"/>
    <property type="match status" value="1"/>
</dbReference>
<dbReference type="InterPro" id="IPR050445">
    <property type="entry name" value="Bact_polysacc_biosynth/exp"/>
</dbReference>
<evidence type="ECO:0000256" key="3">
    <source>
        <dbReference type="ARBA" id="ARBA00022679"/>
    </source>
</evidence>
<keyword evidence="10" id="KW-0472">Membrane</keyword>
<dbReference type="SUPFAM" id="SSF52540">
    <property type="entry name" value="P-loop containing nucleoside triphosphate hydrolases"/>
    <property type="match status" value="1"/>
</dbReference>
<dbReference type="Proteomes" id="UP001501175">
    <property type="component" value="Unassembled WGS sequence"/>
</dbReference>
<dbReference type="PANTHER" id="PTHR32309">
    <property type="entry name" value="TYROSINE-PROTEIN KINASE"/>
    <property type="match status" value="1"/>
</dbReference>
<dbReference type="InterPro" id="IPR027417">
    <property type="entry name" value="P-loop_NTPase"/>
</dbReference>
<feature type="transmembrane region" description="Helical" evidence="10">
    <location>
        <begin position="26"/>
        <end position="45"/>
    </location>
</feature>
<evidence type="ECO:0000256" key="1">
    <source>
        <dbReference type="ARBA" id="ARBA00007316"/>
    </source>
</evidence>
<feature type="transmembrane region" description="Helical" evidence="10">
    <location>
        <begin position="492"/>
        <end position="515"/>
    </location>
</feature>
<organism evidence="13 14">
    <name type="scientific">Nibrella saemangeumensis</name>
    <dbReference type="NCBI Taxonomy" id="1084526"/>
    <lineage>
        <taxon>Bacteria</taxon>
        <taxon>Pseudomonadati</taxon>
        <taxon>Bacteroidota</taxon>
        <taxon>Cytophagia</taxon>
        <taxon>Cytophagales</taxon>
        <taxon>Spirosomataceae</taxon>
        <taxon>Nibrella</taxon>
    </lineage>
</organism>
<protein>
    <recommendedName>
        <fullName evidence="2">non-specific protein-tyrosine kinase</fullName>
        <ecNumber evidence="2">2.7.10.2</ecNumber>
    </recommendedName>
</protein>
<dbReference type="InterPro" id="IPR032807">
    <property type="entry name" value="GNVR"/>
</dbReference>
<dbReference type="PANTHER" id="PTHR32309:SF13">
    <property type="entry name" value="FERRIC ENTEROBACTIN TRANSPORT PROTEIN FEPE"/>
    <property type="match status" value="1"/>
</dbReference>
<evidence type="ECO:0000256" key="10">
    <source>
        <dbReference type="SAM" id="Phobius"/>
    </source>
</evidence>
<feature type="domain" description="AAA" evidence="11">
    <location>
        <begin position="577"/>
        <end position="704"/>
    </location>
</feature>
<keyword evidence="7" id="KW-0829">Tyrosine-protein kinase</keyword>
<evidence type="ECO:0000256" key="5">
    <source>
        <dbReference type="ARBA" id="ARBA00022777"/>
    </source>
</evidence>
<dbReference type="CDD" id="cd05387">
    <property type="entry name" value="BY-kinase"/>
    <property type="match status" value="1"/>
</dbReference>
<proteinExistence type="inferred from homology"/>
<keyword evidence="4" id="KW-0547">Nucleotide-binding</keyword>
<evidence type="ECO:0000313" key="14">
    <source>
        <dbReference type="Proteomes" id="UP001501175"/>
    </source>
</evidence>
<keyword evidence="3" id="KW-0808">Transferase</keyword>
<keyword evidence="5" id="KW-0418">Kinase</keyword>
<name>A0ABP8MHN3_9BACT</name>
<feature type="coiled-coil region" evidence="9">
    <location>
        <begin position="268"/>
        <end position="332"/>
    </location>
</feature>
<dbReference type="InterPro" id="IPR025669">
    <property type="entry name" value="AAA_dom"/>
</dbReference>
<comment type="catalytic activity">
    <reaction evidence="8">
        <text>L-tyrosyl-[protein] + ATP = O-phospho-L-tyrosyl-[protein] + ADP + H(+)</text>
        <dbReference type="Rhea" id="RHEA:10596"/>
        <dbReference type="Rhea" id="RHEA-COMP:10136"/>
        <dbReference type="Rhea" id="RHEA-COMP:20101"/>
        <dbReference type="ChEBI" id="CHEBI:15378"/>
        <dbReference type="ChEBI" id="CHEBI:30616"/>
        <dbReference type="ChEBI" id="CHEBI:46858"/>
        <dbReference type="ChEBI" id="CHEBI:61978"/>
        <dbReference type="ChEBI" id="CHEBI:456216"/>
        <dbReference type="EC" id="2.7.10.2"/>
    </reaction>
</comment>
<keyword evidence="10" id="KW-0812">Transmembrane</keyword>
<feature type="domain" description="Tyrosine-protein kinase G-rich" evidence="12">
    <location>
        <begin position="440"/>
        <end position="513"/>
    </location>
</feature>
<evidence type="ECO:0000256" key="6">
    <source>
        <dbReference type="ARBA" id="ARBA00022840"/>
    </source>
</evidence>
<dbReference type="Gene3D" id="3.40.50.300">
    <property type="entry name" value="P-loop containing nucleotide triphosphate hydrolases"/>
    <property type="match status" value="1"/>
</dbReference>
<evidence type="ECO:0000313" key="13">
    <source>
        <dbReference type="EMBL" id="GAA4450631.1"/>
    </source>
</evidence>
<keyword evidence="14" id="KW-1185">Reference proteome</keyword>
<reference evidence="14" key="1">
    <citation type="journal article" date="2019" name="Int. J. Syst. Evol. Microbiol.">
        <title>The Global Catalogue of Microorganisms (GCM) 10K type strain sequencing project: providing services to taxonomists for standard genome sequencing and annotation.</title>
        <authorList>
            <consortium name="The Broad Institute Genomics Platform"/>
            <consortium name="The Broad Institute Genome Sequencing Center for Infectious Disease"/>
            <person name="Wu L."/>
            <person name="Ma J."/>
        </authorList>
    </citation>
    <scope>NUCLEOTIDE SEQUENCE [LARGE SCALE GENOMIC DNA]</scope>
    <source>
        <strain evidence="14">JCM 17927</strain>
    </source>
</reference>
<gene>
    <name evidence="13" type="ORF">GCM10023189_11550</name>
</gene>
<dbReference type="InterPro" id="IPR005702">
    <property type="entry name" value="Wzc-like_C"/>
</dbReference>